<evidence type="ECO:0000256" key="4">
    <source>
        <dbReference type="ARBA" id="ARBA00022989"/>
    </source>
</evidence>
<evidence type="ECO:0000256" key="2">
    <source>
        <dbReference type="ARBA" id="ARBA00022475"/>
    </source>
</evidence>
<feature type="transmembrane region" description="Helical" evidence="6">
    <location>
        <begin position="326"/>
        <end position="347"/>
    </location>
</feature>
<keyword evidence="3 6" id="KW-0812">Transmembrane</keyword>
<dbReference type="GeneID" id="86050816"/>
<dbReference type="InterPro" id="IPR036259">
    <property type="entry name" value="MFS_trans_sf"/>
</dbReference>
<gene>
    <name evidence="8" type="ORF">HMPREF9446_03433</name>
</gene>
<dbReference type="SUPFAM" id="SSF103473">
    <property type="entry name" value="MFS general substrate transporter"/>
    <property type="match status" value="1"/>
</dbReference>
<evidence type="ECO:0000256" key="3">
    <source>
        <dbReference type="ARBA" id="ARBA00022692"/>
    </source>
</evidence>
<protein>
    <submittedName>
        <fullName evidence="8">Protein AraJ</fullName>
    </submittedName>
</protein>
<keyword evidence="9" id="KW-1185">Reference proteome</keyword>
<proteinExistence type="predicted"/>
<comment type="subcellular location">
    <subcellularLocation>
        <location evidence="1">Cell membrane</location>
        <topology evidence="1">Multi-pass membrane protein</topology>
    </subcellularLocation>
</comment>
<feature type="transmembrane region" description="Helical" evidence="6">
    <location>
        <begin position="201"/>
        <end position="221"/>
    </location>
</feature>
<evidence type="ECO:0000256" key="5">
    <source>
        <dbReference type="ARBA" id="ARBA00023136"/>
    </source>
</evidence>
<feature type="transmembrane region" description="Helical" evidence="6">
    <location>
        <begin position="68"/>
        <end position="92"/>
    </location>
</feature>
<feature type="transmembrane region" description="Helical" evidence="6">
    <location>
        <begin position="266"/>
        <end position="283"/>
    </location>
</feature>
<accession>F3PXE1</accession>
<dbReference type="PANTHER" id="PTHR43124">
    <property type="entry name" value="PURINE EFFLUX PUMP PBUE"/>
    <property type="match status" value="1"/>
</dbReference>
<dbReference type="PROSITE" id="PS50850">
    <property type="entry name" value="MFS"/>
    <property type="match status" value="1"/>
</dbReference>
<evidence type="ECO:0000313" key="8">
    <source>
        <dbReference type="EMBL" id="EGF51713.1"/>
    </source>
</evidence>
<feature type="transmembrane region" description="Helical" evidence="6">
    <location>
        <begin position="289"/>
        <end position="305"/>
    </location>
</feature>
<evidence type="ECO:0000256" key="6">
    <source>
        <dbReference type="SAM" id="Phobius"/>
    </source>
</evidence>
<keyword evidence="2" id="KW-1003">Cell membrane</keyword>
<dbReference type="Gene3D" id="1.20.1250.20">
    <property type="entry name" value="MFS general substrate transporter like domains"/>
    <property type="match status" value="2"/>
</dbReference>
<keyword evidence="5 6" id="KW-0472">Membrane</keyword>
<dbReference type="InterPro" id="IPR020846">
    <property type="entry name" value="MFS_dom"/>
</dbReference>
<evidence type="ECO:0000313" key="9">
    <source>
        <dbReference type="Proteomes" id="UP000003416"/>
    </source>
</evidence>
<reference evidence="8 9" key="1">
    <citation type="submission" date="2011-02" db="EMBL/GenBank/DDBJ databases">
        <authorList>
            <person name="Weinstock G."/>
            <person name="Sodergren E."/>
            <person name="Clifton S."/>
            <person name="Fulton L."/>
            <person name="Fulton B."/>
            <person name="Courtney L."/>
            <person name="Fronick C."/>
            <person name="Harrison M."/>
            <person name="Strong C."/>
            <person name="Farmer C."/>
            <person name="Delahaunty K."/>
            <person name="Markovic C."/>
            <person name="Hall O."/>
            <person name="Minx P."/>
            <person name="Tomlinson C."/>
            <person name="Mitreva M."/>
            <person name="Hou S."/>
            <person name="Chen J."/>
            <person name="Wollam A."/>
            <person name="Pepin K.H."/>
            <person name="Johnson M."/>
            <person name="Bhonagiri V."/>
            <person name="Zhang X."/>
            <person name="Suruliraj S."/>
            <person name="Warren W."/>
            <person name="Chinwalla A."/>
            <person name="Mardis E.R."/>
            <person name="Wilson R.K."/>
        </authorList>
    </citation>
    <scope>NUCLEOTIDE SEQUENCE [LARGE SCALE GENOMIC DNA]</scope>
    <source>
        <strain evidence="8 9">YIT 12057</strain>
    </source>
</reference>
<dbReference type="PANTHER" id="PTHR43124:SF6">
    <property type="entry name" value="TRANSPORTER ARAJ-RELATED"/>
    <property type="match status" value="1"/>
</dbReference>
<dbReference type="RefSeq" id="WP_009126647.1">
    <property type="nucleotide sequence ID" value="NZ_GL882691.1"/>
</dbReference>
<dbReference type="CDD" id="cd17324">
    <property type="entry name" value="MFS_NepI_like"/>
    <property type="match status" value="1"/>
</dbReference>
<dbReference type="NCBIfam" id="NF007498">
    <property type="entry name" value="PRK10091.1"/>
    <property type="match status" value="1"/>
</dbReference>
<dbReference type="HOGENOM" id="CLU_001265_61_2_10"/>
<feature type="transmembrane region" description="Helical" evidence="6">
    <location>
        <begin position="42"/>
        <end position="61"/>
    </location>
</feature>
<feature type="domain" description="Major facilitator superfamily (MFS) profile" evidence="7">
    <location>
        <begin position="4"/>
        <end position="377"/>
    </location>
</feature>
<dbReference type="GO" id="GO:0005886">
    <property type="term" value="C:plasma membrane"/>
    <property type="evidence" value="ECO:0007669"/>
    <property type="project" value="UniProtKB-SubCell"/>
</dbReference>
<feature type="transmembrane region" description="Helical" evidence="6">
    <location>
        <begin position="98"/>
        <end position="115"/>
    </location>
</feature>
<dbReference type="EMBL" id="AFBN01000098">
    <property type="protein sequence ID" value="EGF51713.1"/>
    <property type="molecule type" value="Genomic_DNA"/>
</dbReference>
<feature type="transmembrane region" description="Helical" evidence="6">
    <location>
        <begin position="353"/>
        <end position="373"/>
    </location>
</feature>
<dbReference type="eggNOG" id="COG2814">
    <property type="taxonomic scope" value="Bacteria"/>
</dbReference>
<feature type="transmembrane region" description="Helical" evidence="6">
    <location>
        <begin position="233"/>
        <end position="254"/>
    </location>
</feature>
<comment type="caution">
    <text evidence="8">The sequence shown here is derived from an EMBL/GenBank/DDBJ whole genome shotgun (WGS) entry which is preliminary data.</text>
</comment>
<organism evidence="8 9">
    <name type="scientific">Bacteroides fluxus YIT 12057</name>
    <dbReference type="NCBI Taxonomy" id="763034"/>
    <lineage>
        <taxon>Bacteria</taxon>
        <taxon>Pseudomonadati</taxon>
        <taxon>Bacteroidota</taxon>
        <taxon>Bacteroidia</taxon>
        <taxon>Bacteroidales</taxon>
        <taxon>Bacteroidaceae</taxon>
        <taxon>Bacteroides</taxon>
    </lineage>
</organism>
<evidence type="ECO:0000259" key="7">
    <source>
        <dbReference type="PROSITE" id="PS50850"/>
    </source>
</evidence>
<evidence type="ECO:0000256" key="1">
    <source>
        <dbReference type="ARBA" id="ARBA00004651"/>
    </source>
</evidence>
<dbReference type="Proteomes" id="UP000003416">
    <property type="component" value="Unassembled WGS sequence"/>
</dbReference>
<dbReference type="Pfam" id="PF07690">
    <property type="entry name" value="MFS_1"/>
    <property type="match status" value="1"/>
</dbReference>
<dbReference type="InterPro" id="IPR011701">
    <property type="entry name" value="MFS"/>
</dbReference>
<feature type="transmembrane region" description="Helical" evidence="6">
    <location>
        <begin position="153"/>
        <end position="174"/>
    </location>
</feature>
<dbReference type="AlphaFoldDB" id="F3PXE1"/>
<name>F3PXE1_9BACE</name>
<dbReference type="GO" id="GO:0022857">
    <property type="term" value="F:transmembrane transporter activity"/>
    <property type="evidence" value="ECO:0007669"/>
    <property type="project" value="InterPro"/>
</dbReference>
<dbReference type="STRING" id="763034.HMPREF9446_03433"/>
<sequence length="380" mass="40452">MKKSLIALAFGTLGLGIAEFTMMGILPYVAADLNISIPVAGHFISAYALGVCTGAPILILARKHPLKRILLVLMALMLIGNLGASLASGYWMLLAARFISGLPHGAYFGVASIVAGKLADKGKNSEAVSIMIAGMTVANLFGVPLGTSLSHLISWRIPFLLVGCWGMIVLYYIWRWVPDVEGLEDTGFKGQFRFLRKPAPWLILGATALGNGGVFCWYSYINPLLTHVSGFSVESVTALMVLAGFGMVVGNLVSGRLSDRYTPGRVGTVVQGMICVILLLIFFLSPYPWLSALLMALCTAGLFAVSSPEQVLIIRVAPGGEMLGGACVQVAFNLGNAIGAYVGGIAASGDYRYPALAGVPFALVGFVLFFIFYKKYQAKY</sequence>
<keyword evidence="4 6" id="KW-1133">Transmembrane helix</keyword>
<dbReference type="InterPro" id="IPR050189">
    <property type="entry name" value="MFS_Efflux_Transporters"/>
</dbReference>
<feature type="transmembrane region" description="Helical" evidence="6">
    <location>
        <begin position="127"/>
        <end position="147"/>
    </location>
</feature>